<keyword evidence="1" id="KW-0732">Signal</keyword>
<evidence type="ECO:0000313" key="2">
    <source>
        <dbReference type="EMBL" id="GBP05192.1"/>
    </source>
</evidence>
<organism evidence="2 3">
    <name type="scientific">Eumeta variegata</name>
    <name type="common">Bagworm moth</name>
    <name type="synonym">Eumeta japonica</name>
    <dbReference type="NCBI Taxonomy" id="151549"/>
    <lineage>
        <taxon>Eukaryota</taxon>
        <taxon>Metazoa</taxon>
        <taxon>Ecdysozoa</taxon>
        <taxon>Arthropoda</taxon>
        <taxon>Hexapoda</taxon>
        <taxon>Insecta</taxon>
        <taxon>Pterygota</taxon>
        <taxon>Neoptera</taxon>
        <taxon>Endopterygota</taxon>
        <taxon>Lepidoptera</taxon>
        <taxon>Glossata</taxon>
        <taxon>Ditrysia</taxon>
        <taxon>Tineoidea</taxon>
        <taxon>Psychidae</taxon>
        <taxon>Oiketicinae</taxon>
        <taxon>Eumeta</taxon>
    </lineage>
</organism>
<keyword evidence="3" id="KW-1185">Reference proteome</keyword>
<dbReference type="OrthoDB" id="10067964at2759"/>
<accession>A0A4C1SST4</accession>
<feature type="signal peptide" evidence="1">
    <location>
        <begin position="1"/>
        <end position="18"/>
    </location>
</feature>
<protein>
    <submittedName>
        <fullName evidence="2">Helicostatins</fullName>
    </submittedName>
</protein>
<dbReference type="STRING" id="151549.A0A4C1SST4"/>
<evidence type="ECO:0000256" key="1">
    <source>
        <dbReference type="SAM" id="SignalP"/>
    </source>
</evidence>
<name>A0A4C1SST4_EUMVA</name>
<dbReference type="AlphaFoldDB" id="A0A4C1SST4"/>
<dbReference type="InterPro" id="IPR010276">
    <property type="entry name" value="Allatostatin"/>
</dbReference>
<gene>
    <name evidence="2" type="ORF">EVAR_3493_1</name>
</gene>
<dbReference type="EMBL" id="BGZK01000016">
    <property type="protein sequence ID" value="GBP05192.1"/>
    <property type="molecule type" value="Genomic_DNA"/>
</dbReference>
<evidence type="ECO:0000313" key="3">
    <source>
        <dbReference type="Proteomes" id="UP000299102"/>
    </source>
</evidence>
<feature type="chain" id="PRO_5020024271" evidence="1">
    <location>
        <begin position="19"/>
        <end position="224"/>
    </location>
</feature>
<dbReference type="Pfam" id="PF05953">
    <property type="entry name" value="Allatostatin"/>
    <property type="match status" value="6"/>
</dbReference>
<reference evidence="2 3" key="1">
    <citation type="journal article" date="2019" name="Commun. Biol.">
        <title>The bagworm genome reveals a unique fibroin gene that provides high tensile strength.</title>
        <authorList>
            <person name="Kono N."/>
            <person name="Nakamura H."/>
            <person name="Ohtoshi R."/>
            <person name="Tomita M."/>
            <person name="Numata K."/>
            <person name="Arakawa K."/>
        </authorList>
    </citation>
    <scope>NUCLEOTIDE SEQUENCE [LARGE SCALE GENOMIC DNA]</scope>
</reference>
<sequence>MYYVSLAVYSLVLGAVLCAPERVQPHDAAPAPDPDQAQGHVVPLAKRSPHYDFGLGKRAYSYVSEYKRLPVYNFGLGKRTRPYSFGLGKRAADVEEALEDLDPQLAQFIDDSVIENTRACPAAAPPTTLVSASPVVVCSRYLSMPIEDYVEKRARPYSFGLGKRYFDDDAYDKRARIYDFGLGKRSIQRLKFNQKRERDNRYNFGLGKRSIDSEITDELDEEQS</sequence>
<dbReference type="Proteomes" id="UP000299102">
    <property type="component" value="Unassembled WGS sequence"/>
</dbReference>
<dbReference type="GO" id="GO:0005184">
    <property type="term" value="F:neuropeptide hormone activity"/>
    <property type="evidence" value="ECO:0007669"/>
    <property type="project" value="InterPro"/>
</dbReference>
<comment type="caution">
    <text evidence="2">The sequence shown here is derived from an EMBL/GenBank/DDBJ whole genome shotgun (WGS) entry which is preliminary data.</text>
</comment>
<proteinExistence type="predicted"/>